<dbReference type="OrthoDB" id="65569at2759"/>
<dbReference type="GO" id="GO:0005975">
    <property type="term" value="P:carbohydrate metabolic process"/>
    <property type="evidence" value="ECO:0007669"/>
    <property type="project" value="InterPro"/>
</dbReference>
<keyword evidence="2" id="KW-0378">Hydrolase</keyword>
<evidence type="ECO:0000256" key="3">
    <source>
        <dbReference type="ARBA" id="ARBA00023295"/>
    </source>
</evidence>
<dbReference type="PANTHER" id="PTHR10353:SF36">
    <property type="entry name" value="LP05116P"/>
    <property type="match status" value="1"/>
</dbReference>
<evidence type="ECO:0000256" key="1">
    <source>
        <dbReference type="ARBA" id="ARBA00010838"/>
    </source>
</evidence>
<comment type="caution">
    <text evidence="5">The sequence shown here is derived from an EMBL/GenBank/DDBJ whole genome shotgun (WGS) entry which is preliminary data.</text>
</comment>
<dbReference type="SUPFAM" id="SSF51445">
    <property type="entry name" value="(Trans)glycosidases"/>
    <property type="match status" value="1"/>
</dbReference>
<keyword evidence="6" id="KW-1185">Reference proteome</keyword>
<proteinExistence type="inferred from homology"/>
<evidence type="ECO:0000256" key="2">
    <source>
        <dbReference type="ARBA" id="ARBA00022801"/>
    </source>
</evidence>
<evidence type="ECO:0000256" key="4">
    <source>
        <dbReference type="RuleBase" id="RU003690"/>
    </source>
</evidence>
<protein>
    <submittedName>
        <fullName evidence="5">Beta-klotho</fullName>
    </submittedName>
</protein>
<sequence length="378" mass="43541">VHLQPFSPQFIDPVLYQWNVSGDCSLHPVAGVTLHTRGSQCTDFLSIQKHIHLLEVTGSSHYRFALDWPRLFPKGDVLSVDAEAVRYYHCMLTELQKKGIRVAVTLYHPSIQSQTLGLPRMLHAQGGWVNTSTSDAFVDYATYCFQTFGPLVNVWITVNEPNRLTEAYNVSAKERDMVLRNVLMAHARAWKIYHEHFRQQQKAMISFALHADWAEPANPFVDSHTSTVQHFLFFELGRFLDPILQNIAYTDANSCHDCFQMPHFSKDERSELKGALDFIALNHFTTRLVYPKLKQDIKRSSFVHDYGCSFIADPTWASSNRGQAMVPWGLRKVLRWVKNRYGNTRPVIITATGIDDQSSYNDHLRQRYIKSYMQEALK</sequence>
<dbReference type="PANTHER" id="PTHR10353">
    <property type="entry name" value="GLYCOSYL HYDROLASE"/>
    <property type="match status" value="1"/>
</dbReference>
<evidence type="ECO:0000313" key="5">
    <source>
        <dbReference type="EMBL" id="KAF5891917.1"/>
    </source>
</evidence>
<gene>
    <name evidence="5" type="primary">klb</name>
    <name evidence="5" type="ORF">DAT39_018381</name>
</gene>
<dbReference type="Pfam" id="PF00232">
    <property type="entry name" value="Glyco_hydro_1"/>
    <property type="match status" value="1"/>
</dbReference>
<evidence type="ECO:0000313" key="6">
    <source>
        <dbReference type="Proteomes" id="UP000727407"/>
    </source>
</evidence>
<reference evidence="5" key="1">
    <citation type="submission" date="2020-07" db="EMBL/GenBank/DDBJ databases">
        <title>Clarias magur genome sequencing, assembly and annotation.</title>
        <authorList>
            <person name="Kushwaha B."/>
            <person name="Kumar R."/>
            <person name="Das P."/>
            <person name="Joshi C.G."/>
            <person name="Kumar D."/>
            <person name="Nagpure N.S."/>
            <person name="Pandey M."/>
            <person name="Agarwal S."/>
            <person name="Srivastava S."/>
            <person name="Singh M."/>
            <person name="Sahoo L."/>
            <person name="Jayasankar P."/>
            <person name="Meher P.K."/>
            <person name="Koringa P.G."/>
            <person name="Iquebal M.A."/>
            <person name="Das S.P."/>
            <person name="Bit A."/>
            <person name="Patnaik S."/>
            <person name="Patel N."/>
            <person name="Shah T.M."/>
            <person name="Hinsu A."/>
            <person name="Jena J.K."/>
        </authorList>
    </citation>
    <scope>NUCLEOTIDE SEQUENCE</scope>
    <source>
        <strain evidence="5">CIFAMagur01</strain>
        <tissue evidence="5">Testis</tissue>
    </source>
</reference>
<dbReference type="GO" id="GO:0004553">
    <property type="term" value="F:hydrolase activity, hydrolyzing O-glycosyl compounds"/>
    <property type="evidence" value="ECO:0007669"/>
    <property type="project" value="InterPro"/>
</dbReference>
<dbReference type="InterPro" id="IPR001360">
    <property type="entry name" value="Glyco_hydro_1"/>
</dbReference>
<name>A0A8J4WUX0_CLAMG</name>
<dbReference type="AlphaFoldDB" id="A0A8J4WUX0"/>
<dbReference type="InterPro" id="IPR017853">
    <property type="entry name" value="GH"/>
</dbReference>
<feature type="non-terminal residue" evidence="5">
    <location>
        <position position="378"/>
    </location>
</feature>
<comment type="similarity">
    <text evidence="1 4">Belongs to the glycosyl hydrolase 1 family.</text>
</comment>
<accession>A0A8J4WUX0</accession>
<dbReference type="Gene3D" id="3.20.20.80">
    <property type="entry name" value="Glycosidases"/>
    <property type="match status" value="1"/>
</dbReference>
<feature type="non-terminal residue" evidence="5">
    <location>
        <position position="1"/>
    </location>
</feature>
<keyword evidence="3" id="KW-0326">Glycosidase</keyword>
<organism evidence="5 6">
    <name type="scientific">Clarias magur</name>
    <name type="common">Asian catfish</name>
    <name type="synonym">Macropteronotus magur</name>
    <dbReference type="NCBI Taxonomy" id="1594786"/>
    <lineage>
        <taxon>Eukaryota</taxon>
        <taxon>Metazoa</taxon>
        <taxon>Chordata</taxon>
        <taxon>Craniata</taxon>
        <taxon>Vertebrata</taxon>
        <taxon>Euteleostomi</taxon>
        <taxon>Actinopterygii</taxon>
        <taxon>Neopterygii</taxon>
        <taxon>Teleostei</taxon>
        <taxon>Ostariophysi</taxon>
        <taxon>Siluriformes</taxon>
        <taxon>Clariidae</taxon>
        <taxon>Clarias</taxon>
    </lineage>
</organism>
<dbReference type="Proteomes" id="UP000727407">
    <property type="component" value="Unassembled WGS sequence"/>
</dbReference>
<dbReference type="EMBL" id="QNUK01000542">
    <property type="protein sequence ID" value="KAF5891917.1"/>
    <property type="molecule type" value="Genomic_DNA"/>
</dbReference>